<organism evidence="7 8">
    <name type="scientific">Cyclotella cryptica</name>
    <dbReference type="NCBI Taxonomy" id="29204"/>
    <lineage>
        <taxon>Eukaryota</taxon>
        <taxon>Sar</taxon>
        <taxon>Stramenopiles</taxon>
        <taxon>Ochrophyta</taxon>
        <taxon>Bacillariophyta</taxon>
        <taxon>Coscinodiscophyceae</taxon>
        <taxon>Thalassiosirophycidae</taxon>
        <taxon>Stephanodiscales</taxon>
        <taxon>Stephanodiscaceae</taxon>
        <taxon>Cyclotella</taxon>
    </lineage>
</organism>
<evidence type="ECO:0000256" key="5">
    <source>
        <dbReference type="ARBA" id="ARBA00023136"/>
    </source>
</evidence>
<keyword evidence="8" id="KW-1185">Reference proteome</keyword>
<dbReference type="InterPro" id="IPR002794">
    <property type="entry name" value="DUF92_TMEM19"/>
</dbReference>
<comment type="subcellular location">
    <subcellularLocation>
        <location evidence="1">Membrane</location>
        <topology evidence="1">Multi-pass membrane protein</topology>
    </subcellularLocation>
</comment>
<feature type="transmembrane region" description="Helical" evidence="6">
    <location>
        <begin position="228"/>
        <end position="250"/>
    </location>
</feature>
<protein>
    <recommendedName>
        <fullName evidence="9">Transmembrane protein 19</fullName>
    </recommendedName>
</protein>
<evidence type="ECO:0008006" key="9">
    <source>
        <dbReference type="Google" id="ProtNLM"/>
    </source>
</evidence>
<comment type="caution">
    <text evidence="7">The sequence shown here is derived from an EMBL/GenBank/DDBJ whole genome shotgun (WGS) entry which is preliminary data.</text>
</comment>
<evidence type="ECO:0000256" key="6">
    <source>
        <dbReference type="SAM" id="Phobius"/>
    </source>
</evidence>
<dbReference type="Proteomes" id="UP001516023">
    <property type="component" value="Unassembled WGS sequence"/>
</dbReference>
<evidence type="ECO:0000313" key="8">
    <source>
        <dbReference type="Proteomes" id="UP001516023"/>
    </source>
</evidence>
<feature type="transmembrane region" description="Helical" evidence="6">
    <location>
        <begin position="194"/>
        <end position="216"/>
    </location>
</feature>
<evidence type="ECO:0000256" key="1">
    <source>
        <dbReference type="ARBA" id="ARBA00004141"/>
    </source>
</evidence>
<keyword evidence="3 6" id="KW-0812">Transmembrane</keyword>
<comment type="similarity">
    <text evidence="2">Belongs to the TMEM19 family.</text>
</comment>
<accession>A0ABD3QJ75</accession>
<dbReference type="GO" id="GO:0016020">
    <property type="term" value="C:membrane"/>
    <property type="evidence" value="ECO:0007669"/>
    <property type="project" value="UniProtKB-SubCell"/>
</dbReference>
<dbReference type="AlphaFoldDB" id="A0ABD3QJ75"/>
<evidence type="ECO:0000256" key="3">
    <source>
        <dbReference type="ARBA" id="ARBA00022692"/>
    </source>
</evidence>
<evidence type="ECO:0000313" key="7">
    <source>
        <dbReference type="EMBL" id="KAL3799934.1"/>
    </source>
</evidence>
<dbReference type="EMBL" id="JABMIG020000035">
    <property type="protein sequence ID" value="KAL3799934.1"/>
    <property type="molecule type" value="Genomic_DNA"/>
</dbReference>
<keyword evidence="4 6" id="KW-1133">Transmembrane helix</keyword>
<name>A0ABD3QJ75_9STRA</name>
<proteinExistence type="inferred from homology"/>
<gene>
    <name evidence="7" type="ORF">HJC23_007407</name>
</gene>
<evidence type="ECO:0000256" key="4">
    <source>
        <dbReference type="ARBA" id="ARBA00022989"/>
    </source>
</evidence>
<reference evidence="7 8" key="1">
    <citation type="journal article" date="2020" name="G3 (Bethesda)">
        <title>Improved Reference Genome for Cyclotella cryptica CCMP332, a Model for Cell Wall Morphogenesis, Salinity Adaptation, and Lipid Production in Diatoms (Bacillariophyta).</title>
        <authorList>
            <person name="Roberts W.R."/>
            <person name="Downey K.M."/>
            <person name="Ruck E.C."/>
            <person name="Traller J.C."/>
            <person name="Alverson A.J."/>
        </authorList>
    </citation>
    <scope>NUCLEOTIDE SEQUENCE [LARGE SCALE GENOMIC DNA]</scope>
    <source>
        <strain evidence="7 8">CCMP332</strain>
    </source>
</reference>
<sequence>MEPFSQLSLATAAAVATLMSIRGAKRKSLTNHGAIAAWIVGFLSIACGLRGFLLLLFYVVSAQFGFIAMSNARFSFNHKAFFKIGTKATKYKVQQKSLLDRSADESSCRGPNQVLACSVLGVVIQLVHVIYCGNEKSIDFSKDSLASSLTCALIAHHSTNLGDTLASELGILSKSEPILITSGRRVPRGTNGGVTLLGTVFSAVGGVVIGVGVLVLDMISELDAKPLAYIAFGATCGVIGSITDSLLGATMQATHYDEKKGCVHSCRNNNDSPSTVHISGKNFVTNAQVNVISVIITSAFGFIMGPIYF</sequence>
<keyword evidence="5 6" id="KW-0472">Membrane</keyword>
<evidence type="ECO:0000256" key="2">
    <source>
        <dbReference type="ARBA" id="ARBA00009012"/>
    </source>
</evidence>
<feature type="transmembrane region" description="Helical" evidence="6">
    <location>
        <begin position="289"/>
        <end position="308"/>
    </location>
</feature>
<dbReference type="Pfam" id="PF01940">
    <property type="entry name" value="DUF92"/>
    <property type="match status" value="1"/>
</dbReference>
<dbReference type="PANTHER" id="PTHR13353:SF5">
    <property type="entry name" value="TRANSMEMBRANE PROTEIN 19"/>
    <property type="match status" value="1"/>
</dbReference>
<dbReference type="PANTHER" id="PTHR13353">
    <property type="entry name" value="TRANSMEMBRANE PROTEIN 19"/>
    <property type="match status" value="1"/>
</dbReference>
<feature type="transmembrane region" description="Helical" evidence="6">
    <location>
        <begin position="36"/>
        <end position="60"/>
    </location>
</feature>